<dbReference type="Pfam" id="PF03564">
    <property type="entry name" value="DUF1759"/>
    <property type="match status" value="1"/>
</dbReference>
<accession>E2BY78</accession>
<evidence type="ECO:0000313" key="2">
    <source>
        <dbReference type="Proteomes" id="UP000008237"/>
    </source>
</evidence>
<dbReference type="PANTHER" id="PTHR22954:SF3">
    <property type="entry name" value="PROTEIN CBG08539"/>
    <property type="match status" value="1"/>
</dbReference>
<dbReference type="AlphaFoldDB" id="E2BY78"/>
<dbReference type="InterPro" id="IPR005312">
    <property type="entry name" value="DUF1759"/>
</dbReference>
<reference evidence="1 2" key="1">
    <citation type="journal article" date="2010" name="Science">
        <title>Genomic comparison of the ants Camponotus floridanus and Harpegnathos saltator.</title>
        <authorList>
            <person name="Bonasio R."/>
            <person name="Zhang G."/>
            <person name="Ye C."/>
            <person name="Mutti N.S."/>
            <person name="Fang X."/>
            <person name="Qin N."/>
            <person name="Donahue G."/>
            <person name="Yang P."/>
            <person name="Li Q."/>
            <person name="Li C."/>
            <person name="Zhang P."/>
            <person name="Huang Z."/>
            <person name="Berger S.L."/>
            <person name="Reinberg D."/>
            <person name="Wang J."/>
            <person name="Liebig J."/>
        </authorList>
    </citation>
    <scope>NUCLEOTIDE SEQUENCE [LARGE SCALE GENOMIC DNA]</scope>
    <source>
        <strain evidence="1 2">R22 G/1</strain>
    </source>
</reference>
<dbReference type="EMBL" id="GL451420">
    <property type="protein sequence ID" value="EFN79357.1"/>
    <property type="molecule type" value="Genomic_DNA"/>
</dbReference>
<dbReference type="Proteomes" id="UP000008237">
    <property type="component" value="Unassembled WGS sequence"/>
</dbReference>
<gene>
    <name evidence="1" type="ORF">EAI_09844</name>
</gene>
<proteinExistence type="predicted"/>
<dbReference type="PANTHER" id="PTHR22954">
    <property type="entry name" value="RETROVIRAL PROTEASE-RELATED"/>
    <property type="match status" value="1"/>
</dbReference>
<organism evidence="2">
    <name type="scientific">Harpegnathos saltator</name>
    <name type="common">Jerdon's jumping ant</name>
    <dbReference type="NCBI Taxonomy" id="610380"/>
    <lineage>
        <taxon>Eukaryota</taxon>
        <taxon>Metazoa</taxon>
        <taxon>Ecdysozoa</taxon>
        <taxon>Arthropoda</taxon>
        <taxon>Hexapoda</taxon>
        <taxon>Insecta</taxon>
        <taxon>Pterygota</taxon>
        <taxon>Neoptera</taxon>
        <taxon>Endopterygota</taxon>
        <taxon>Hymenoptera</taxon>
        <taxon>Apocrita</taxon>
        <taxon>Aculeata</taxon>
        <taxon>Formicoidea</taxon>
        <taxon>Formicidae</taxon>
        <taxon>Ponerinae</taxon>
        <taxon>Ponerini</taxon>
        <taxon>Harpegnathos</taxon>
    </lineage>
</organism>
<sequence>MPFKDSFTSIIHKNPKLTEIQKLQYLRDVLKDEALQVINSSTTSVENYTVAWDLLANHYDNERLIINSHLAQLLNFPQIVKEKPVSLKQFIIHIRTHLKALEDLGLPVNQWNAIIISLAKSKLDCHLQHEWEEEVNQRALDMSTTEEFLNFLNERYRMLEVLERNQDKYDQTIQALDTITISMEEMRKDINIKLDTIIQMVQEQSTKQSVAESNVAALQEIKTNQETQSIKASPSLFGVSSISTMSSSVGSTFPSHKASVVTSGFDSKWP</sequence>
<dbReference type="InParanoid" id="E2BY78"/>
<keyword evidence="2" id="KW-1185">Reference proteome</keyword>
<protein>
    <submittedName>
        <fullName evidence="1">Uncharacterized protein</fullName>
    </submittedName>
</protein>
<name>E2BY78_HARSA</name>
<dbReference type="OrthoDB" id="7701561at2759"/>
<dbReference type="OMA" id="YTASSHC"/>
<evidence type="ECO:0000313" key="1">
    <source>
        <dbReference type="EMBL" id="EFN79357.1"/>
    </source>
</evidence>